<feature type="domain" description="PA14" evidence="5">
    <location>
        <begin position="670"/>
        <end position="808"/>
    </location>
</feature>
<dbReference type="SUPFAM" id="SSF49265">
    <property type="entry name" value="Fibronectin type III"/>
    <property type="match status" value="5"/>
</dbReference>
<dbReference type="PROSITE" id="PS51820">
    <property type="entry name" value="PA14"/>
    <property type="match status" value="1"/>
</dbReference>
<dbReference type="InterPro" id="IPR006644">
    <property type="entry name" value="Cadg"/>
</dbReference>
<dbReference type="Pfam" id="PF17963">
    <property type="entry name" value="Big_9"/>
    <property type="match status" value="1"/>
</dbReference>
<dbReference type="InterPro" id="IPR015919">
    <property type="entry name" value="Cadherin-like_sf"/>
</dbReference>
<feature type="domain" description="Fibronectin type-III" evidence="4">
    <location>
        <begin position="2023"/>
        <end position="2111"/>
    </location>
</feature>
<dbReference type="Gene3D" id="3.40.50.1820">
    <property type="entry name" value="alpha/beta hydrolase"/>
    <property type="match status" value="1"/>
</dbReference>
<keyword evidence="7" id="KW-1185">Reference proteome</keyword>
<dbReference type="EMBL" id="JAESIY010000011">
    <property type="protein sequence ID" value="MBL3658195.1"/>
    <property type="molecule type" value="Genomic_DNA"/>
</dbReference>
<dbReference type="InterPro" id="IPR011658">
    <property type="entry name" value="PA14_dom"/>
</dbReference>
<feature type="domain" description="Fibronectin type-III" evidence="4">
    <location>
        <begin position="589"/>
        <end position="673"/>
    </location>
</feature>
<dbReference type="InterPro" id="IPR002126">
    <property type="entry name" value="Cadherin-like_dom"/>
</dbReference>
<dbReference type="Pfam" id="PF00041">
    <property type="entry name" value="fn3"/>
    <property type="match status" value="4"/>
</dbReference>
<dbReference type="Gene3D" id="2.60.120.380">
    <property type="match status" value="1"/>
</dbReference>
<dbReference type="InterPro" id="IPR029058">
    <property type="entry name" value="AB_hydrolase_fold"/>
</dbReference>
<evidence type="ECO:0000259" key="4">
    <source>
        <dbReference type="PROSITE" id="PS50853"/>
    </source>
</evidence>
<dbReference type="NCBIfam" id="TIGR04183">
    <property type="entry name" value="Por_Secre_tail"/>
    <property type="match status" value="1"/>
</dbReference>
<feature type="domain" description="Fibronectin type-III" evidence="4">
    <location>
        <begin position="917"/>
        <end position="1008"/>
    </location>
</feature>
<evidence type="ECO:0000256" key="2">
    <source>
        <dbReference type="SAM" id="SignalP"/>
    </source>
</evidence>
<dbReference type="SMART" id="SM00758">
    <property type="entry name" value="PA14"/>
    <property type="match status" value="1"/>
</dbReference>
<dbReference type="Pfam" id="PF19081">
    <property type="entry name" value="Ig_7"/>
    <property type="match status" value="1"/>
</dbReference>
<evidence type="ECO:0000259" key="5">
    <source>
        <dbReference type="PROSITE" id="PS51820"/>
    </source>
</evidence>
<feature type="domain" description="Fibronectin type-III" evidence="4">
    <location>
        <begin position="1740"/>
        <end position="1830"/>
    </location>
</feature>
<dbReference type="PROSITE" id="PS50853">
    <property type="entry name" value="FN3"/>
    <property type="match status" value="7"/>
</dbReference>
<feature type="chain" id="PRO_5037703567" evidence="2">
    <location>
        <begin position="24"/>
        <end position="3152"/>
    </location>
</feature>
<dbReference type="SUPFAM" id="SSF49313">
    <property type="entry name" value="Cadherin-like"/>
    <property type="match status" value="3"/>
</dbReference>
<accession>A0A937K2B4</accession>
<dbReference type="SUPFAM" id="SSF53474">
    <property type="entry name" value="alpha/beta-Hydrolases"/>
    <property type="match status" value="1"/>
</dbReference>
<dbReference type="InterPro" id="IPR036116">
    <property type="entry name" value="FN3_sf"/>
</dbReference>
<dbReference type="GO" id="GO:0005509">
    <property type="term" value="F:calcium ion binding"/>
    <property type="evidence" value="ECO:0007669"/>
    <property type="project" value="InterPro"/>
</dbReference>
<dbReference type="InterPro" id="IPR037524">
    <property type="entry name" value="PA14/GLEYA"/>
</dbReference>
<dbReference type="Proteomes" id="UP000659388">
    <property type="component" value="Unassembled WGS sequence"/>
</dbReference>
<evidence type="ECO:0000256" key="1">
    <source>
        <dbReference type="ARBA" id="ARBA00022737"/>
    </source>
</evidence>
<dbReference type="Pfam" id="PF18962">
    <property type="entry name" value="Por_Secre_tail"/>
    <property type="match status" value="1"/>
</dbReference>
<feature type="signal peptide" evidence="2">
    <location>
        <begin position="1"/>
        <end position="23"/>
    </location>
</feature>
<sequence length="3152" mass="341913">MIKFYSFILVALFCLGYNSNSSAFTEDYCEENSHYTDTSLSSYEECSEELDDYCVDEVLPYADEFTPYNYTASLSWNTDAFESYQYAPADNMHFRLLRPNGYTDDGSKKYPLILFFHGSGERGTDNEKQLYFGGPKYKSSVDNNTFPGFLLYPQHNSSGANWGESNVYRAKVIVEKLISDYNVDPNRIYIHGISAGARAAWMFGAQYPELTAGICALSGITSYPPEEYKFIPAWESQGGKDNDPTPYHGNKTVSDIRSVGGNIRYSYFPDKGHNNWGLVYSKSDFFPWFLQFSKLSITVLYGQNSFCNEGEIDVNIGITSGFSDYQWAKDNTSDTPIATGVNEINVVEPGLYYVRFKRNSTSGWTEWSEPVNINGDKAPSPTPTINNNERSLHLPSLDGSQNVTLYGPADKAFYQWKRNGVNISGATNQNYTTSVGGVYSLVTREPSQSGFEADGETPTEYRAEPTACYSNPSNELHIVTSNGLGSPARPSNFFANTISSSSIKINWDDNSSNETGFELYRSTTSGSSYTLIGILSANNQANPVSYTDTNLKPNTTYYYQMRAVNNEGASGYTAETSAITIIDTEPPSAPVLSVTSFTESSVGLSWTPSTDNNGVTQYEVYRNGSLTGTTSSTRYTSSGLQTKTNYTFKVRAKDYAGNISPFSNQVQAATINDGLNYDYYEFSSNINSVNDITDDNYVSSGNIANVSFSPATSNNNFALIFNGYIQIPVAGNYIFYTESDDGSDLFIDGNIVVNNDGGHGCKEVNGSVTLSAGSHAFKVRYFQNGSGKCLNVRWSGPGLSKSIIPDEAFEDDFTFPTPPTNPSSLTATATGYNSIDITWEDNSSTESAFEIYRSLSSNGTYTVVYTAEANQTSWTDTGLEGNTAYFYKIKAINSNSSSEFAGPASATTDNYPAAPSAPENLAAVAVSNNRINLTWDSNSTGETGFEVYRTTSTSGLNYTLIATTEANATSYSDNQLFGNNTYYYKIRAIGPGSSSNYSNQASATTANSAPILSTILNRSVQYGTSIILNIEANDPDGDALTFTFTNPLPSFASFDDNGYGVGELTLAPQESDQGVYNLELTVSDGLNSDNQTFTITVNNNNNPVITAIDNVTMDAGYIQTVPVVATDVEDTAIELTLIDKPSWASIVSNGDGTGTITLSPSIMTSGSYILRVAASDTDGGITERDFNVTINPVNPYFSLNINFTASNEPIDSWNNVSFNNALEENLVTAAGTATDIDIAYTTQFPQGRDTDPNLTNGIYENAVIQSFIQRKNGETFTMELRNLNPSLLYDFSFYSGASSSYIASSNVSDPNWAVRYSINGVNRTLSIPDNTTQTANFTGIKPTTDGVIVMTVTRTTGTWITMNAMVVNAYYNDGTPPTAPSDLSLTALSSNSVKIDWIDQSTNETKFEILRASNESGPYSVIGTTSINSNTYTDSGLSGSSTYYYKVRAVNPSGTAETNFGIITTLNSAPTLADLSDIVIKANQTRTVNISAVDQEGNPITLSSEGLPDFVNFQDNGDGTGELFFTPEITDLGFYGNSEVTATDNFNASNTSSFFITVVDPQFEQQVYININNANNATLPWNNLSANPSSGTSYNNLKNAENQNSGFGISVGSGWSGSNNNGVVSEDNSLMFEDNVFRTAWYTSSTASVKLTGLDASKSYNVNILASINTYNDHSGNYTISGTTKKFNASYNNKSTVSFEGLSPSVAGEITITAAKATGSTAALLNALIIKEFDGTNLITPGNFTANATSRTDIKLSWEDNSVNETGFEIYRANQWGGTFQLITSTSANVTEYTDSGLTANTPYVYKIRAVNTSIASGYSPEAGAITYDHYILLNFNTNLNGYLQAPSPWNNTNALPEAGVTINNLTDDSGDNTTVDFIIGENEASSNKTGVVTGDNSGIYPDAVLQGYYYFEPYTIPTPFTFAQMNSDYVFDFTFIGSEDGTYTTPQATGIAEYTINETTVILLANSNSQNTVTINSVKPDADGSITVYAKCSDQNNATWGFLNGMVIGAHTSLEIALDETPPSIPKDLLASNIDNNNFDLSWTPSTDNVGIKHYEVYQNGELINTTPEISLNIAELSPSFEYVYSVRAVDKNGNKSDFSESLEVNTLSSGAEIVYYPVAAADITVLSNWGTETDGSGTNPSSFSAANQHFMINKNVSLNSSLTITGEGSKMMVDENVILDINAALAAALEASANSTININTDTAPKLGKLDRSSTVVFSGSSNTIPIANYGNISLNSTSSTKNLMEGDINVYGNLSIAEDVILNGAAPNSTVISIKGDLNLVGAHEPQDESQLITYRFNNKRPQVLSTDQANLSLYKIIVSDSSQLTINSDSPNFDIHLGASSGGGLSISAGASLNLNDGNLYIQGSGSINPNNELGTISTSGGLLNITTNSAENSNLYFNPTANTLSTLKVDKSGSGTVNAKSTLQVRDLLHVVNGRLNTNGNLILLSTNETTANVGPIIGSGFISGSVEAQRYIPGYTSRIWRYLTSSVQGTSVADLQEFVRVTGDFEGSNNRRQDASLYRFTNGAWEDFPTTTNSELFEVGRGYTFYNYAGRANLTLKFKGPLVQGSFNYAIQGGTESIDDGWNLLGNPYMSTIQWGSEGWTRSDVGISVAIKDNINGDFIYWDTEGLGDSSFAGRIASGQSFWVQASSANATLSINENAKSFEASEFHREGMVLNNYLIVKLSSTNRTDKAYIKFNSNDVDEYQPLREAMKQTNQFLNLSSLSSDGLKLAINKMSSDFCDKHVQLDMAGITNGQYTLNFEELNTFENYNISLLDRYNSSSTPILSEDTEYTFAVTTDEASRDSKRFVLIFERPEISTTTDFSFASGTTQCSNNDLDINIQSAQIGVIYSVWRGSELLAESSAAESNSATVTVPSDLLVSGNNSFSIKANFPNCEYVTITDEATINLTPTPSLVVESEITTCSDSDITLTARGLESKGTYRWFNDESSDTPIHESAEGSYTYTSNTNHILYVESVNEYGCTSDRKPIKINVEQIEKPEIIVNGQALKLAEMTSGNIQWYINDNAIAGAKSHLYTPKVSGSYKVKVSGEACSKVSDSFDYYVTGVNNTLSDVLSIYPNPASKSLFIEQLIPTKAHMQIINMIGETILEKEVDASTGVQEVSVENLKPALYLVKITLDNKTYNYRFVKQ</sequence>
<reference evidence="6" key="1">
    <citation type="submission" date="2021-01" db="EMBL/GenBank/DDBJ databases">
        <title>Fulvivirga kasyanovii gen. nov., sp nov., a novel member of the phylum Bacteroidetes isolated from seawater in a mussel farm.</title>
        <authorList>
            <person name="Zhao L.-H."/>
            <person name="Wang Z.-J."/>
        </authorList>
    </citation>
    <scope>NUCLEOTIDE SEQUENCE</scope>
    <source>
        <strain evidence="6">2943</strain>
    </source>
</reference>
<keyword evidence="1" id="KW-0677">Repeat</keyword>
<dbReference type="SMART" id="SM00736">
    <property type="entry name" value="CADG"/>
    <property type="match status" value="1"/>
</dbReference>
<evidence type="ECO:0000313" key="7">
    <source>
        <dbReference type="Proteomes" id="UP000659388"/>
    </source>
</evidence>
<dbReference type="InterPro" id="IPR003961">
    <property type="entry name" value="FN3_dom"/>
</dbReference>
<dbReference type="InterPro" id="IPR050991">
    <property type="entry name" value="ECM_Regulatory_Proteins"/>
</dbReference>
<name>A0A937K2B4_9BACT</name>
<dbReference type="PANTHER" id="PTHR46708">
    <property type="entry name" value="TENASCIN"/>
    <property type="match status" value="1"/>
</dbReference>
<dbReference type="InterPro" id="IPR026444">
    <property type="entry name" value="Secre_tail"/>
</dbReference>
<proteinExistence type="predicted"/>
<dbReference type="GO" id="GO:0016020">
    <property type="term" value="C:membrane"/>
    <property type="evidence" value="ECO:0007669"/>
    <property type="project" value="InterPro"/>
</dbReference>
<feature type="domain" description="Cadherin" evidence="3">
    <location>
        <begin position="1008"/>
        <end position="1105"/>
    </location>
</feature>
<evidence type="ECO:0000313" key="6">
    <source>
        <dbReference type="EMBL" id="MBL3658195.1"/>
    </source>
</evidence>
<gene>
    <name evidence="6" type="ORF">JL102_18730</name>
</gene>
<evidence type="ECO:0000259" key="3">
    <source>
        <dbReference type="PROSITE" id="PS50268"/>
    </source>
</evidence>
<dbReference type="RefSeq" id="WP_202245988.1">
    <property type="nucleotide sequence ID" value="NZ_JAESIY010000011.1"/>
</dbReference>
<dbReference type="InterPro" id="IPR013783">
    <property type="entry name" value="Ig-like_fold"/>
</dbReference>
<dbReference type="Pfam" id="PF07691">
    <property type="entry name" value="PA14"/>
    <property type="match status" value="1"/>
</dbReference>
<organism evidence="6 7">
    <name type="scientific">Fulvivirga sediminis</name>
    <dbReference type="NCBI Taxonomy" id="2803949"/>
    <lineage>
        <taxon>Bacteria</taxon>
        <taxon>Pseudomonadati</taxon>
        <taxon>Bacteroidota</taxon>
        <taxon>Cytophagia</taxon>
        <taxon>Cytophagales</taxon>
        <taxon>Fulvivirgaceae</taxon>
        <taxon>Fulvivirga</taxon>
    </lineage>
</organism>
<dbReference type="PROSITE" id="PS50268">
    <property type="entry name" value="CADHERIN_2"/>
    <property type="match status" value="1"/>
</dbReference>
<comment type="caution">
    <text evidence="6">The sequence shown here is derived from an EMBL/GenBank/DDBJ whole genome shotgun (WGS) entry which is preliminary data.</text>
</comment>
<dbReference type="SMART" id="SM00060">
    <property type="entry name" value="FN3"/>
    <property type="match status" value="8"/>
</dbReference>
<dbReference type="InterPro" id="IPR044023">
    <property type="entry name" value="Ig_7"/>
</dbReference>
<dbReference type="PANTHER" id="PTHR46708:SF2">
    <property type="entry name" value="FIBRONECTIN TYPE-III DOMAIN-CONTAINING PROTEIN"/>
    <property type="match status" value="1"/>
</dbReference>
<dbReference type="GO" id="GO:0007156">
    <property type="term" value="P:homophilic cell adhesion via plasma membrane adhesion molecules"/>
    <property type="evidence" value="ECO:0007669"/>
    <property type="project" value="InterPro"/>
</dbReference>
<dbReference type="SUPFAM" id="SSF56988">
    <property type="entry name" value="Anthrax protective antigen"/>
    <property type="match status" value="1"/>
</dbReference>
<dbReference type="Gene3D" id="2.60.40.10">
    <property type="entry name" value="Immunoglobulins"/>
    <property type="match status" value="10"/>
</dbReference>
<feature type="domain" description="Fibronectin type-III" evidence="4">
    <location>
        <begin position="489"/>
        <end position="587"/>
    </location>
</feature>
<feature type="domain" description="Fibronectin type-III" evidence="4">
    <location>
        <begin position="1379"/>
        <end position="1471"/>
    </location>
</feature>
<protein>
    <submittedName>
        <fullName evidence="6">Fibronectin type III domain-containing protein</fullName>
    </submittedName>
</protein>
<keyword evidence="2" id="KW-0732">Signal</keyword>
<feature type="domain" description="Fibronectin type-III" evidence="4">
    <location>
        <begin position="818"/>
        <end position="911"/>
    </location>
</feature>
<dbReference type="CDD" id="cd00063">
    <property type="entry name" value="FN3"/>
    <property type="match status" value="7"/>
</dbReference>